<organism evidence="2 3">
    <name type="scientific">Heliocybe sulcata</name>
    <dbReference type="NCBI Taxonomy" id="5364"/>
    <lineage>
        <taxon>Eukaryota</taxon>
        <taxon>Fungi</taxon>
        <taxon>Dikarya</taxon>
        <taxon>Basidiomycota</taxon>
        <taxon>Agaricomycotina</taxon>
        <taxon>Agaricomycetes</taxon>
        <taxon>Gloeophyllales</taxon>
        <taxon>Gloeophyllaceae</taxon>
        <taxon>Heliocybe</taxon>
    </lineage>
</organism>
<dbReference type="SMART" id="SM00992">
    <property type="entry name" value="YccV-like"/>
    <property type="match status" value="1"/>
</dbReference>
<dbReference type="InterPro" id="IPR011722">
    <property type="entry name" value="Hemimethylated_DNA-bd_dom"/>
</dbReference>
<dbReference type="Gene3D" id="2.30.30.390">
    <property type="entry name" value="Hemimethylated DNA-binding domain"/>
    <property type="match status" value="1"/>
</dbReference>
<name>A0A5C3NSF3_9AGAM</name>
<protein>
    <recommendedName>
        <fullName evidence="1">Hemimethylated DNA-binding domain-containing protein</fullName>
    </recommendedName>
</protein>
<dbReference type="AlphaFoldDB" id="A0A5C3NSF3"/>
<dbReference type="Pfam" id="PF13369">
    <property type="entry name" value="Transglut_core2"/>
    <property type="match status" value="1"/>
</dbReference>
<dbReference type="SUPFAM" id="SSF81383">
    <property type="entry name" value="F-box domain"/>
    <property type="match status" value="1"/>
</dbReference>
<evidence type="ECO:0000313" key="3">
    <source>
        <dbReference type="Proteomes" id="UP000305948"/>
    </source>
</evidence>
<dbReference type="SUPFAM" id="SSF141255">
    <property type="entry name" value="YccV-like"/>
    <property type="match status" value="1"/>
</dbReference>
<keyword evidence="3" id="KW-1185">Reference proteome</keyword>
<proteinExistence type="predicted"/>
<gene>
    <name evidence="2" type="ORF">OE88DRAFT_1730121</name>
</gene>
<feature type="domain" description="Hemimethylated DNA-binding" evidence="1">
    <location>
        <begin position="474"/>
        <end position="582"/>
    </location>
</feature>
<dbReference type="EMBL" id="ML213503">
    <property type="protein sequence ID" value="TFK56651.1"/>
    <property type="molecule type" value="Genomic_DNA"/>
</dbReference>
<reference evidence="2 3" key="1">
    <citation type="journal article" date="2019" name="Nat. Ecol. Evol.">
        <title>Megaphylogeny resolves global patterns of mushroom evolution.</title>
        <authorList>
            <person name="Varga T."/>
            <person name="Krizsan K."/>
            <person name="Foldi C."/>
            <person name="Dima B."/>
            <person name="Sanchez-Garcia M."/>
            <person name="Sanchez-Ramirez S."/>
            <person name="Szollosi G.J."/>
            <person name="Szarkandi J.G."/>
            <person name="Papp V."/>
            <person name="Albert L."/>
            <person name="Andreopoulos W."/>
            <person name="Angelini C."/>
            <person name="Antonin V."/>
            <person name="Barry K.W."/>
            <person name="Bougher N.L."/>
            <person name="Buchanan P."/>
            <person name="Buyck B."/>
            <person name="Bense V."/>
            <person name="Catcheside P."/>
            <person name="Chovatia M."/>
            <person name="Cooper J."/>
            <person name="Damon W."/>
            <person name="Desjardin D."/>
            <person name="Finy P."/>
            <person name="Geml J."/>
            <person name="Haridas S."/>
            <person name="Hughes K."/>
            <person name="Justo A."/>
            <person name="Karasinski D."/>
            <person name="Kautmanova I."/>
            <person name="Kiss B."/>
            <person name="Kocsube S."/>
            <person name="Kotiranta H."/>
            <person name="LaButti K.M."/>
            <person name="Lechner B.E."/>
            <person name="Liimatainen K."/>
            <person name="Lipzen A."/>
            <person name="Lukacs Z."/>
            <person name="Mihaltcheva S."/>
            <person name="Morgado L.N."/>
            <person name="Niskanen T."/>
            <person name="Noordeloos M.E."/>
            <person name="Ohm R.A."/>
            <person name="Ortiz-Santana B."/>
            <person name="Ovrebo C."/>
            <person name="Racz N."/>
            <person name="Riley R."/>
            <person name="Savchenko A."/>
            <person name="Shiryaev A."/>
            <person name="Soop K."/>
            <person name="Spirin V."/>
            <person name="Szebenyi C."/>
            <person name="Tomsovsky M."/>
            <person name="Tulloss R.E."/>
            <person name="Uehling J."/>
            <person name="Grigoriev I.V."/>
            <person name="Vagvolgyi C."/>
            <person name="Papp T."/>
            <person name="Martin F.M."/>
            <person name="Miettinen O."/>
            <person name="Hibbett D.S."/>
            <person name="Nagy L.G."/>
        </authorList>
    </citation>
    <scope>NUCLEOTIDE SEQUENCE [LARGE SCALE GENOMIC DNA]</scope>
    <source>
        <strain evidence="2 3">OMC1185</strain>
    </source>
</reference>
<evidence type="ECO:0000259" key="1">
    <source>
        <dbReference type="SMART" id="SM00992"/>
    </source>
</evidence>
<dbReference type="OrthoDB" id="28868at2759"/>
<dbReference type="InterPro" id="IPR036047">
    <property type="entry name" value="F-box-like_dom_sf"/>
</dbReference>
<dbReference type="InterPro" id="IPR036623">
    <property type="entry name" value="Hemimethylated_DNA-bd_sf"/>
</dbReference>
<dbReference type="GO" id="GO:0003677">
    <property type="term" value="F:DNA binding"/>
    <property type="evidence" value="ECO:0007669"/>
    <property type="project" value="InterPro"/>
</dbReference>
<sequence>MSYPWLPLEIHVHILSELEPSAHWDASVKTLVNCSEANTLLRNAALLPALWEPHYRVRYSHCESQYEALRQEKYNSDFRLMYAERVRLDQEALQLLEEMMVQPERRHTLARRVAHGLSFDVWRVLELQLESAIPRCFLPEDLEDASRVYVPPHAVTRMFWAKSMLGTIARRHAVRTWGRLQMPGQDVSFEEALTGLSAFFCVSPHHIASQLDVLGSLCRVYLCKGRWPIDTSIREQVEDAVTRICEFMRNFGFKAGDPARFHNLFNHFPHCVLTTHKDTLPMSMVWLFVCLSRRLGLEASPVDFPRKVLAHVSVSGSEEGLLVDVYRTDQKVVLSAEADIPATLAAVGIPRNQSNIHEIQTRASPAGPMLLRAARNIGGSFHRMTQAEFDEMAQTDYESASYAAICADLILTNNGRALAHLVDPEWPTRLDVAPVLMDSLAPLLSSMNSNLLEKRCKEILAESEVRATQYRSGGVKHFCGMFFTHVTYAYTGCIVGWEASSSPDTAPLVCLSILAQPTCMASEEWIVRMGVDQLSGGRHQPFYKVITLMGSPRYVAEQNIMPMDPTPPHLVRSFFLKHQTMGMYFEDADIAEDRRGRMLLSRELRLKYPQDDEAGAQWVEMGRLRAHWGIEGSTYR</sequence>
<dbReference type="Pfam" id="PF08755">
    <property type="entry name" value="YccV-like"/>
    <property type="match status" value="1"/>
</dbReference>
<accession>A0A5C3NSF3</accession>
<dbReference type="InterPro" id="IPR032698">
    <property type="entry name" value="SirB1_N"/>
</dbReference>
<dbReference type="STRING" id="5364.A0A5C3NSF3"/>
<dbReference type="Proteomes" id="UP000305948">
    <property type="component" value="Unassembled WGS sequence"/>
</dbReference>
<evidence type="ECO:0000313" key="2">
    <source>
        <dbReference type="EMBL" id="TFK56651.1"/>
    </source>
</evidence>